<accession>A0A383D7R9</accession>
<reference evidence="1" key="1">
    <citation type="submission" date="2018-05" db="EMBL/GenBank/DDBJ databases">
        <authorList>
            <person name="Lanie J.A."/>
            <person name="Ng W.-L."/>
            <person name="Kazmierczak K.M."/>
            <person name="Andrzejewski T.M."/>
            <person name="Davidsen T.M."/>
            <person name="Wayne K.J."/>
            <person name="Tettelin H."/>
            <person name="Glass J.I."/>
            <person name="Rusch D."/>
            <person name="Podicherti R."/>
            <person name="Tsui H.-C.T."/>
            <person name="Winkler M.E."/>
        </authorList>
    </citation>
    <scope>NUCLEOTIDE SEQUENCE</scope>
</reference>
<dbReference type="EMBL" id="UINC01215070">
    <property type="protein sequence ID" value="SVE40586.1"/>
    <property type="molecule type" value="Genomic_DNA"/>
</dbReference>
<feature type="non-terminal residue" evidence="1">
    <location>
        <position position="1"/>
    </location>
</feature>
<gene>
    <name evidence="1" type="ORF">METZ01_LOCUS493440</name>
</gene>
<proteinExistence type="predicted"/>
<sequence>NRKQKLESNFKSVFIVDPVKGERLHLAKLLKQEKLFMMTFVNLIDCFKHNNPIKPNLIVYVLRKGKSELTHMKNIKNHFRHLHFILQLTSETSEANLDELKESGFTSIKKAVNQDMVKELIYTMLPEYQMTEVEESLAQVK</sequence>
<name>A0A383D7R9_9ZZZZ</name>
<organism evidence="1">
    <name type="scientific">marine metagenome</name>
    <dbReference type="NCBI Taxonomy" id="408172"/>
    <lineage>
        <taxon>unclassified sequences</taxon>
        <taxon>metagenomes</taxon>
        <taxon>ecological metagenomes</taxon>
    </lineage>
</organism>
<dbReference type="AlphaFoldDB" id="A0A383D7R9"/>
<evidence type="ECO:0000313" key="1">
    <source>
        <dbReference type="EMBL" id="SVE40586.1"/>
    </source>
</evidence>
<protein>
    <submittedName>
        <fullName evidence="1">Uncharacterized protein</fullName>
    </submittedName>
</protein>